<feature type="compositionally biased region" description="Basic and acidic residues" evidence="1">
    <location>
        <begin position="113"/>
        <end position="123"/>
    </location>
</feature>
<dbReference type="EMBL" id="UYSU01045448">
    <property type="protein sequence ID" value="VDM05220.1"/>
    <property type="molecule type" value="Genomic_DNA"/>
</dbReference>
<organism evidence="2 3">
    <name type="scientific">Schistocephalus solidus</name>
    <name type="common">Tapeworm</name>
    <dbReference type="NCBI Taxonomy" id="70667"/>
    <lineage>
        <taxon>Eukaryota</taxon>
        <taxon>Metazoa</taxon>
        <taxon>Spiralia</taxon>
        <taxon>Lophotrochozoa</taxon>
        <taxon>Platyhelminthes</taxon>
        <taxon>Cestoda</taxon>
        <taxon>Eucestoda</taxon>
        <taxon>Diphyllobothriidea</taxon>
        <taxon>Diphyllobothriidae</taxon>
        <taxon>Schistocephalus</taxon>
    </lineage>
</organism>
<gene>
    <name evidence="2" type="ORF">SSLN_LOCUS18834</name>
</gene>
<sequence length="153" mass="17042">MSHLLTSSDPVISVVGNAEESEPEARDAPESTASSPRSHGEQTDQRESRHVNTPHHRHDNEENEEFFDDEAFDTQEPITGSEAASAPAYMEAVDEEFEGFVEPPSASPQADSKTPESKDSAQPELKIAKVCDYLVLLQYFRLFHRSLPIIVFV</sequence>
<accession>A0A3P7D5A6</accession>
<dbReference type="AlphaFoldDB" id="A0A3P7D5A6"/>
<feature type="compositionally biased region" description="Acidic residues" evidence="1">
    <location>
        <begin position="61"/>
        <end position="73"/>
    </location>
</feature>
<feature type="compositionally biased region" description="Basic and acidic residues" evidence="1">
    <location>
        <begin position="38"/>
        <end position="50"/>
    </location>
</feature>
<evidence type="ECO:0000313" key="3">
    <source>
        <dbReference type="Proteomes" id="UP000275846"/>
    </source>
</evidence>
<feature type="compositionally biased region" description="Polar residues" evidence="1">
    <location>
        <begin position="1"/>
        <end position="10"/>
    </location>
</feature>
<protein>
    <submittedName>
        <fullName evidence="2">Uncharacterized protein</fullName>
    </submittedName>
</protein>
<reference evidence="2 3" key="1">
    <citation type="submission" date="2018-11" db="EMBL/GenBank/DDBJ databases">
        <authorList>
            <consortium name="Pathogen Informatics"/>
        </authorList>
    </citation>
    <scope>NUCLEOTIDE SEQUENCE [LARGE SCALE GENOMIC DNA]</scope>
    <source>
        <strain evidence="2 3">NST_G2</strain>
    </source>
</reference>
<evidence type="ECO:0000256" key="1">
    <source>
        <dbReference type="SAM" id="MobiDB-lite"/>
    </source>
</evidence>
<name>A0A3P7D5A6_SCHSO</name>
<dbReference type="Proteomes" id="UP000275846">
    <property type="component" value="Unassembled WGS sequence"/>
</dbReference>
<evidence type="ECO:0000313" key="2">
    <source>
        <dbReference type="EMBL" id="VDM05220.1"/>
    </source>
</evidence>
<keyword evidence="3" id="KW-1185">Reference proteome</keyword>
<feature type="region of interest" description="Disordered" evidence="1">
    <location>
        <begin position="1"/>
        <end position="123"/>
    </location>
</feature>
<proteinExistence type="predicted"/>